<feature type="compositionally biased region" description="Polar residues" evidence="1">
    <location>
        <begin position="478"/>
        <end position="488"/>
    </location>
</feature>
<dbReference type="GO" id="GO:0016874">
    <property type="term" value="F:ligase activity"/>
    <property type="evidence" value="ECO:0007669"/>
    <property type="project" value="UniProtKB-KW"/>
</dbReference>
<evidence type="ECO:0000313" key="3">
    <source>
        <dbReference type="EMBL" id="MCP9273801.1"/>
    </source>
</evidence>
<gene>
    <name evidence="3" type="ORF">NM203_16555</name>
</gene>
<evidence type="ECO:0000313" key="4">
    <source>
        <dbReference type="Proteomes" id="UP001651690"/>
    </source>
</evidence>
<evidence type="ECO:0000256" key="1">
    <source>
        <dbReference type="SAM" id="MobiDB-lite"/>
    </source>
</evidence>
<dbReference type="RefSeq" id="WP_255061107.1">
    <property type="nucleotide sequence ID" value="NZ_JANDBD010000006.1"/>
</dbReference>
<feature type="transmembrane region" description="Helical" evidence="2">
    <location>
        <begin position="109"/>
        <end position="129"/>
    </location>
</feature>
<keyword evidence="2" id="KW-1133">Transmembrane helix</keyword>
<feature type="transmembrane region" description="Helical" evidence="2">
    <location>
        <begin position="135"/>
        <end position="152"/>
    </location>
</feature>
<dbReference type="PANTHER" id="PTHR37422">
    <property type="entry name" value="TEICHURONIC ACID BIOSYNTHESIS PROTEIN TUAE"/>
    <property type="match status" value="1"/>
</dbReference>
<protein>
    <submittedName>
        <fullName evidence="3">O-antigen ligase family protein</fullName>
    </submittedName>
</protein>
<dbReference type="InterPro" id="IPR051533">
    <property type="entry name" value="WaaL-like"/>
</dbReference>
<dbReference type="EMBL" id="JANDBD010000006">
    <property type="protein sequence ID" value="MCP9273801.1"/>
    <property type="molecule type" value="Genomic_DNA"/>
</dbReference>
<feature type="transmembrane region" description="Helical" evidence="2">
    <location>
        <begin position="7"/>
        <end position="28"/>
    </location>
</feature>
<feature type="transmembrane region" description="Helical" evidence="2">
    <location>
        <begin position="34"/>
        <end position="53"/>
    </location>
</feature>
<feature type="transmembrane region" description="Helical" evidence="2">
    <location>
        <begin position="227"/>
        <end position="245"/>
    </location>
</feature>
<comment type="caution">
    <text evidence="3">The sequence shown here is derived from an EMBL/GenBank/DDBJ whole genome shotgun (WGS) entry which is preliminary data.</text>
</comment>
<keyword evidence="2" id="KW-0472">Membrane</keyword>
<feature type="transmembrane region" description="Helical" evidence="2">
    <location>
        <begin position="251"/>
        <end position="280"/>
    </location>
</feature>
<keyword evidence="2" id="KW-0812">Transmembrane</keyword>
<dbReference type="Proteomes" id="UP001651690">
    <property type="component" value="Unassembled WGS sequence"/>
</dbReference>
<accession>A0ABT1M3W3</accession>
<proteinExistence type="predicted"/>
<feature type="region of interest" description="Disordered" evidence="1">
    <location>
        <begin position="462"/>
        <end position="488"/>
    </location>
</feature>
<keyword evidence="3" id="KW-0436">Ligase</keyword>
<reference evidence="3 4" key="1">
    <citation type="submission" date="2022-06" db="EMBL/GenBank/DDBJ databases">
        <title>Mycolicibacterium sp. CAU 1645 isolated from seawater.</title>
        <authorList>
            <person name="Kim W."/>
        </authorList>
    </citation>
    <scope>NUCLEOTIDE SEQUENCE [LARGE SCALE GENOMIC DNA]</scope>
    <source>
        <strain evidence="3 4">CAU 1645</strain>
    </source>
</reference>
<sequence length="488" mass="52810">MDTRRDLTRNILVTVAVLVVVLPSVWLGTSFGKLALFGVIGVAAVIVAVYVGFRHPLWYFWGLALTMSILPFGRVPGIGLPLWYGFAFGAIVAAFVHPRFARSTHPIEFAGWVMYLTCALSLVVTFESIRDASLFVRWSLGALFLFALARLAPEHAVRFGRIFSVGMAVNGLYGMFVIAFDPGYSTLAYLRTFGYAPEALVARVAYAGENVATTIRLGGTWLEPNGFGLFTALALGITFLVWAGWKRWTLVIILSVAMVLTLSRAATFTVVAGVLIVLAFTHMRGRTRGSVLAVMAIGAVAALSAEPVRRRIFSSFGAGDAGSAARADALRVFPGQMSGYWGFGHGWGGREFYDSAYAYVLNLPSNATLMVLYRSGFIAFIAWIALTVIACVYAYRSVRSDSLPRALYGGIFIGLCVVQMQLDHPLSDTPNGALCFSMFLAFLVHADRARAAQQLLGTASTEDPDSLVVHDVPPPRQPTMSPVAGSTR</sequence>
<feature type="transmembrane region" description="Helical" evidence="2">
    <location>
        <begin position="81"/>
        <end position="97"/>
    </location>
</feature>
<organism evidence="3 4">
    <name type="scientific">Mycolicibacterium arenosum</name>
    <dbReference type="NCBI Taxonomy" id="2952157"/>
    <lineage>
        <taxon>Bacteria</taxon>
        <taxon>Bacillati</taxon>
        <taxon>Actinomycetota</taxon>
        <taxon>Actinomycetes</taxon>
        <taxon>Mycobacteriales</taxon>
        <taxon>Mycobacteriaceae</taxon>
        <taxon>Mycolicibacterium</taxon>
    </lineage>
</organism>
<evidence type="ECO:0000256" key="2">
    <source>
        <dbReference type="SAM" id="Phobius"/>
    </source>
</evidence>
<keyword evidence="4" id="KW-1185">Reference proteome</keyword>
<feature type="transmembrane region" description="Helical" evidence="2">
    <location>
        <begin position="287"/>
        <end position="305"/>
    </location>
</feature>
<name>A0ABT1M3W3_9MYCO</name>
<dbReference type="PANTHER" id="PTHR37422:SF13">
    <property type="entry name" value="LIPOPOLYSACCHARIDE BIOSYNTHESIS PROTEIN PA4999-RELATED"/>
    <property type="match status" value="1"/>
</dbReference>
<feature type="transmembrane region" description="Helical" evidence="2">
    <location>
        <begin position="159"/>
        <end position="180"/>
    </location>
</feature>
<feature type="transmembrane region" description="Helical" evidence="2">
    <location>
        <begin position="371"/>
        <end position="394"/>
    </location>
</feature>